<accession>A0AAU9J7D8</accession>
<dbReference type="Pfam" id="PF00612">
    <property type="entry name" value="IQ"/>
    <property type="match status" value="2"/>
</dbReference>
<name>A0AAU9J7D8_9CILI</name>
<feature type="region of interest" description="Disordered" evidence="1">
    <location>
        <begin position="665"/>
        <end position="767"/>
    </location>
</feature>
<comment type="caution">
    <text evidence="2">The sequence shown here is derived from an EMBL/GenBank/DDBJ whole genome shotgun (WGS) entry which is preliminary data.</text>
</comment>
<feature type="compositionally biased region" description="Basic and acidic residues" evidence="1">
    <location>
        <begin position="665"/>
        <end position="715"/>
    </location>
</feature>
<dbReference type="Gene3D" id="1.20.5.190">
    <property type="match status" value="1"/>
</dbReference>
<dbReference type="Proteomes" id="UP001162131">
    <property type="component" value="Unassembled WGS sequence"/>
</dbReference>
<dbReference type="AlphaFoldDB" id="A0AAU9J7D8"/>
<dbReference type="SMART" id="SM00015">
    <property type="entry name" value="IQ"/>
    <property type="match status" value="3"/>
</dbReference>
<proteinExistence type="predicted"/>
<reference evidence="2" key="1">
    <citation type="submission" date="2021-09" db="EMBL/GenBank/DDBJ databases">
        <authorList>
            <consortium name="AG Swart"/>
            <person name="Singh M."/>
            <person name="Singh A."/>
            <person name="Seah K."/>
            <person name="Emmerich C."/>
        </authorList>
    </citation>
    <scope>NUCLEOTIDE SEQUENCE</scope>
    <source>
        <strain evidence="2">ATCC30299</strain>
    </source>
</reference>
<feature type="region of interest" description="Disordered" evidence="1">
    <location>
        <begin position="264"/>
        <end position="292"/>
    </location>
</feature>
<feature type="compositionally biased region" description="Polar residues" evidence="1">
    <location>
        <begin position="51"/>
        <end position="62"/>
    </location>
</feature>
<dbReference type="EMBL" id="CAJZBQ010000032">
    <property type="protein sequence ID" value="CAG9322867.1"/>
    <property type="molecule type" value="Genomic_DNA"/>
</dbReference>
<evidence type="ECO:0000256" key="1">
    <source>
        <dbReference type="SAM" id="MobiDB-lite"/>
    </source>
</evidence>
<evidence type="ECO:0000313" key="2">
    <source>
        <dbReference type="EMBL" id="CAG9322867.1"/>
    </source>
</evidence>
<gene>
    <name evidence="2" type="ORF">BSTOLATCC_MIC31981</name>
</gene>
<protein>
    <submittedName>
        <fullName evidence="2">Uncharacterized protein</fullName>
    </submittedName>
</protein>
<sequence>MSSPIKVASSENNTNTHIEKARNASAPKSAILDEKSPTSREILLQHIKGIGNTNQARSSKTPSPMLKQGEYGVFNIDLRKKSIEPLTPKGAEEENNEGKDNHEKNWNLLTELQNPNREGFFTFRGDQDIQSSKEDLKKEGVLVISIEDEINKESIVELRKEIMKENKAEEVKVESHTSAIDFVRGNLKKDTLPKETPNKLSEPISIFEEKQPKFIEKAEPPLPTLYSSNISPKTKEKPILEIQKPILNLEKSIDLSIVTQERNRSSSSHIQSAAMASQLKPASQRSVTPQQEFHPPSVLTFDEFMSQCDPNRSSFASNSPLTNSFIGQSPKDFNPPAPQRPVKKYEIFKKQAQEKEKLMIKRKKSIIKIQAHIRGWLCRLRVKRIKDRYRETQRLLRIRDVCERIKISWAPYIILKALQRWVEIRRKEKLEVYNMFVEYSAVFIQKFFRGYLTRKKWWTIIEARINAKSVILSLVRAWKTRKILKTKEMRNIEIGIKDMTKLASEFSSEGNPNTLLSKVHQQIPALKRKYIQEFRKIYNQGSWVYLPPLSKIHTPYDPSTPKNDKQGPIVKTESFRLSLERSNSSSSPQYPKENYDFDTDIYIQKDKEIYSSHYSREDQPIKPLQVTYNQIAEQGEDAIESMTETKPVKKFSNFLKRGEKKKYDPLKKAKENKNRKSIEAKKEEEKVEEKPIEEKVEEKPIEEKTIEAPKVNEKRTRGRKKSPEAPIKGLDNEEIEKKIEEDVNNVEDPEDTKRNTTPHSYLKRKSQTYKPATKVEWKVQKRIDCWGSPNVNEHIEKKKKPIVPSIQLEKQGIPIEDLESIFSGIARNHINPNYFFKNREVKDTIIPQFNENSYFITHYSDDIYQDTLKVLDDHYQYLCNEDESVLDRSLNNNY</sequence>
<dbReference type="InterPro" id="IPR000048">
    <property type="entry name" value="IQ_motif_EF-hand-BS"/>
</dbReference>
<organism evidence="2 3">
    <name type="scientific">Blepharisma stoltei</name>
    <dbReference type="NCBI Taxonomy" id="1481888"/>
    <lineage>
        <taxon>Eukaryota</taxon>
        <taxon>Sar</taxon>
        <taxon>Alveolata</taxon>
        <taxon>Ciliophora</taxon>
        <taxon>Postciliodesmatophora</taxon>
        <taxon>Heterotrichea</taxon>
        <taxon>Heterotrichida</taxon>
        <taxon>Blepharismidae</taxon>
        <taxon>Blepharisma</taxon>
    </lineage>
</organism>
<feature type="region of interest" description="Disordered" evidence="1">
    <location>
        <begin position="1"/>
        <end position="71"/>
    </location>
</feature>
<feature type="compositionally biased region" description="Polar residues" evidence="1">
    <location>
        <begin position="1"/>
        <end position="16"/>
    </location>
</feature>
<evidence type="ECO:0000313" key="3">
    <source>
        <dbReference type="Proteomes" id="UP001162131"/>
    </source>
</evidence>
<feature type="compositionally biased region" description="Polar residues" evidence="1">
    <location>
        <begin position="264"/>
        <end position="291"/>
    </location>
</feature>
<dbReference type="PROSITE" id="PS50096">
    <property type="entry name" value="IQ"/>
    <property type="match status" value="2"/>
</dbReference>
<keyword evidence="3" id="KW-1185">Reference proteome</keyword>